<dbReference type="GO" id="GO:0005829">
    <property type="term" value="C:cytosol"/>
    <property type="evidence" value="ECO:0007669"/>
    <property type="project" value="TreeGrafter"/>
</dbReference>
<dbReference type="InterPro" id="IPR003754">
    <property type="entry name" value="4pyrrol_synth_uPrphyn_synth"/>
</dbReference>
<dbReference type="CDD" id="cd06578">
    <property type="entry name" value="HemD"/>
    <property type="match status" value="1"/>
</dbReference>
<sequence length="262" mass="30778">MIEIKYDKKRLNEVKTILVTQPKPKEDNTPFHRLAEKYNLKVDFVPFIQIEPVTIKEFRKQKINILNHTAIIFTSRNAVDHFFRIAEGMNINIPTDMKYFCISEQTANYLQKYIVIRKRKIFIGIRTIAELISSMKEIMKKFPDEKYLFPCSNITRDTISQFLKDKNCVYSEAIIYNTVPRNLKKLKKVFYDILVFYTPSGIDSLVKNFPDFEQNNTRIAGFGRNTAKAIKENKLKLDIKAPMKDVPSMTRAIELYIKQSNK</sequence>
<dbReference type="InterPro" id="IPR039793">
    <property type="entry name" value="UROS/Hem4"/>
</dbReference>
<dbReference type="InterPro" id="IPR036108">
    <property type="entry name" value="4pyrrol_syn_uPrphyn_synt_sf"/>
</dbReference>
<accession>A0A381PLJ4</accession>
<dbReference type="SUPFAM" id="SSF69618">
    <property type="entry name" value="HemD-like"/>
    <property type="match status" value="1"/>
</dbReference>
<dbReference type="PANTHER" id="PTHR12390:SF0">
    <property type="entry name" value="UROPORPHYRINOGEN-III SYNTHASE"/>
    <property type="match status" value="1"/>
</dbReference>
<dbReference type="Gene3D" id="3.40.50.10090">
    <property type="match status" value="2"/>
</dbReference>
<dbReference type="PANTHER" id="PTHR12390">
    <property type="entry name" value="UROPORPHYRINOGEN III SYNTHASE"/>
    <property type="match status" value="1"/>
</dbReference>
<dbReference type="Pfam" id="PF02602">
    <property type="entry name" value="HEM4"/>
    <property type="match status" value="1"/>
</dbReference>
<dbReference type="EMBL" id="UINC01001024">
    <property type="protein sequence ID" value="SUZ67871.1"/>
    <property type="molecule type" value="Genomic_DNA"/>
</dbReference>
<name>A0A381PLJ4_9ZZZZ</name>
<evidence type="ECO:0000313" key="2">
    <source>
        <dbReference type="EMBL" id="SUZ67871.1"/>
    </source>
</evidence>
<proteinExistence type="predicted"/>
<dbReference type="AlphaFoldDB" id="A0A381PLJ4"/>
<evidence type="ECO:0000259" key="1">
    <source>
        <dbReference type="Pfam" id="PF02602"/>
    </source>
</evidence>
<gene>
    <name evidence="2" type="ORF">METZ01_LOCUS20725</name>
</gene>
<protein>
    <recommendedName>
        <fullName evidence="1">Tetrapyrrole biosynthesis uroporphyrinogen III synthase domain-containing protein</fullName>
    </recommendedName>
</protein>
<dbReference type="GO" id="GO:0004852">
    <property type="term" value="F:uroporphyrinogen-III synthase activity"/>
    <property type="evidence" value="ECO:0007669"/>
    <property type="project" value="InterPro"/>
</dbReference>
<reference evidence="2" key="1">
    <citation type="submission" date="2018-05" db="EMBL/GenBank/DDBJ databases">
        <authorList>
            <person name="Lanie J.A."/>
            <person name="Ng W.-L."/>
            <person name="Kazmierczak K.M."/>
            <person name="Andrzejewski T.M."/>
            <person name="Davidsen T.M."/>
            <person name="Wayne K.J."/>
            <person name="Tettelin H."/>
            <person name="Glass J.I."/>
            <person name="Rusch D."/>
            <person name="Podicherti R."/>
            <person name="Tsui H.-C.T."/>
            <person name="Winkler M.E."/>
        </authorList>
    </citation>
    <scope>NUCLEOTIDE SEQUENCE</scope>
</reference>
<dbReference type="GO" id="GO:0006780">
    <property type="term" value="P:uroporphyrinogen III biosynthetic process"/>
    <property type="evidence" value="ECO:0007669"/>
    <property type="project" value="InterPro"/>
</dbReference>
<organism evidence="2">
    <name type="scientific">marine metagenome</name>
    <dbReference type="NCBI Taxonomy" id="408172"/>
    <lineage>
        <taxon>unclassified sequences</taxon>
        <taxon>metagenomes</taxon>
        <taxon>ecological metagenomes</taxon>
    </lineage>
</organism>
<feature type="domain" description="Tetrapyrrole biosynthesis uroporphyrinogen III synthase" evidence="1">
    <location>
        <begin position="32"/>
        <end position="250"/>
    </location>
</feature>